<keyword evidence="8" id="KW-0807">Transducer</keyword>
<evidence type="ECO:0000313" key="10">
    <source>
        <dbReference type="Proteomes" id="UP000749559"/>
    </source>
</evidence>
<keyword evidence="10" id="KW-1185">Reference proteome</keyword>
<keyword evidence="3" id="KW-0812">Transmembrane</keyword>
<dbReference type="PROSITE" id="PS50262">
    <property type="entry name" value="G_PROTEIN_RECEP_F1_2"/>
    <property type="match status" value="1"/>
</dbReference>
<organism evidence="9 10">
    <name type="scientific">Owenia fusiformis</name>
    <name type="common">Polychaete worm</name>
    <dbReference type="NCBI Taxonomy" id="6347"/>
    <lineage>
        <taxon>Eukaryota</taxon>
        <taxon>Metazoa</taxon>
        <taxon>Spiralia</taxon>
        <taxon>Lophotrochozoa</taxon>
        <taxon>Annelida</taxon>
        <taxon>Polychaeta</taxon>
        <taxon>Sedentaria</taxon>
        <taxon>Canalipalpata</taxon>
        <taxon>Sabellida</taxon>
        <taxon>Oweniida</taxon>
        <taxon>Oweniidae</taxon>
        <taxon>Owenia</taxon>
    </lineage>
</organism>
<dbReference type="PRINTS" id="PR00237">
    <property type="entry name" value="GPCRRHODOPSN"/>
</dbReference>
<dbReference type="AlphaFoldDB" id="A0A8J1TBV2"/>
<dbReference type="OrthoDB" id="5564849at2759"/>
<keyword evidence="4" id="KW-1133">Transmembrane helix</keyword>
<evidence type="ECO:0000256" key="7">
    <source>
        <dbReference type="ARBA" id="ARBA00023170"/>
    </source>
</evidence>
<comment type="subcellular location">
    <subcellularLocation>
        <location evidence="1">Cell membrane</location>
        <topology evidence="1">Multi-pass membrane protein</topology>
    </subcellularLocation>
</comment>
<name>A0A8J1TBV2_OWEFU</name>
<dbReference type="PANTHER" id="PTHR24249">
    <property type="entry name" value="HISTAMINE RECEPTOR-RELATED G-PROTEIN COUPLED RECEPTOR"/>
    <property type="match status" value="1"/>
</dbReference>
<evidence type="ECO:0000256" key="6">
    <source>
        <dbReference type="ARBA" id="ARBA00023136"/>
    </source>
</evidence>
<dbReference type="InterPro" id="IPR000276">
    <property type="entry name" value="GPCR_Rhodpsn"/>
</dbReference>
<proteinExistence type="predicted"/>
<keyword evidence="2" id="KW-1003">Cell membrane</keyword>
<evidence type="ECO:0000256" key="3">
    <source>
        <dbReference type="ARBA" id="ARBA00022692"/>
    </source>
</evidence>
<accession>A0A8J1TBV2</accession>
<dbReference type="PANTHER" id="PTHR24249:SF424">
    <property type="entry name" value="G-PROTEIN COUPLED RECEPTORS FAMILY 1 PROFILE DOMAIN-CONTAINING PROTEIN"/>
    <property type="match status" value="1"/>
</dbReference>
<evidence type="ECO:0000256" key="1">
    <source>
        <dbReference type="ARBA" id="ARBA00004651"/>
    </source>
</evidence>
<dbReference type="CDD" id="cd00637">
    <property type="entry name" value="7tm_classA_rhodopsin-like"/>
    <property type="match status" value="1"/>
</dbReference>
<dbReference type="Proteomes" id="UP000749559">
    <property type="component" value="Unassembled WGS sequence"/>
</dbReference>
<gene>
    <name evidence="9" type="ORF">OFUS_LOCUS23781</name>
</gene>
<dbReference type="SMART" id="SM01381">
    <property type="entry name" value="7TM_GPCR_Srsx"/>
    <property type="match status" value="1"/>
</dbReference>
<dbReference type="EMBL" id="CAIIXF020000011">
    <property type="protein sequence ID" value="CAH1799812.1"/>
    <property type="molecule type" value="Genomic_DNA"/>
</dbReference>
<dbReference type="Pfam" id="PF00001">
    <property type="entry name" value="7tm_1"/>
    <property type="match status" value="1"/>
</dbReference>
<dbReference type="GO" id="GO:0004930">
    <property type="term" value="F:G protein-coupled receptor activity"/>
    <property type="evidence" value="ECO:0007669"/>
    <property type="project" value="UniProtKB-KW"/>
</dbReference>
<evidence type="ECO:0000313" key="9">
    <source>
        <dbReference type="EMBL" id="CAH1799812.1"/>
    </source>
</evidence>
<evidence type="ECO:0000256" key="4">
    <source>
        <dbReference type="ARBA" id="ARBA00022989"/>
    </source>
</evidence>
<dbReference type="Gene3D" id="1.20.1070.10">
    <property type="entry name" value="Rhodopsin 7-helix transmembrane proteins"/>
    <property type="match status" value="1"/>
</dbReference>
<keyword evidence="5" id="KW-0297">G-protein coupled receptor</keyword>
<reference evidence="9" key="1">
    <citation type="submission" date="2022-03" db="EMBL/GenBank/DDBJ databases">
        <authorList>
            <person name="Martin C."/>
        </authorList>
    </citation>
    <scope>NUCLEOTIDE SEQUENCE</scope>
</reference>
<dbReference type="InterPro" id="IPR017452">
    <property type="entry name" value="GPCR_Rhodpsn_7TM"/>
</dbReference>
<keyword evidence="6" id="KW-0472">Membrane</keyword>
<evidence type="ECO:0000256" key="2">
    <source>
        <dbReference type="ARBA" id="ARBA00022475"/>
    </source>
</evidence>
<dbReference type="InterPro" id="IPR050569">
    <property type="entry name" value="TAAR"/>
</dbReference>
<protein>
    <submittedName>
        <fullName evidence="9">Uncharacterized protein</fullName>
    </submittedName>
</protein>
<sequence length="324" mass="36770">MSNNSSLISDNFNTDDIEEVNHFLTTIPTVLIILMCPIIIFTNVLTITAIRKFYYLQTPANMYVLCLSCADLLLGISMLFCTFRVFNPKVLNFEGDATEKNSCLICLGMMVGSAAVSYLTLTAMAVDRLIAVTRPFLYERYFSLKVVRFNIVLLWILGFIGMTVICTHDSWEPGKACHLSKTLQRLMLSIFLFIPCIILTLIISGSYARIIFTVRQQQQRITIQNNAILSSDVLMEQKRQASLKLAKTMLTVYGVLLLCYTPFIIVTLLQAVLGNDHFGLLIFNKYADVLVSCNSFINALIYGWRMPDFRRAYKQLLCGQCRTM</sequence>
<comment type="caution">
    <text evidence="9">The sequence shown here is derived from an EMBL/GenBank/DDBJ whole genome shotgun (WGS) entry which is preliminary data.</text>
</comment>
<evidence type="ECO:0000256" key="8">
    <source>
        <dbReference type="ARBA" id="ARBA00023224"/>
    </source>
</evidence>
<keyword evidence="7" id="KW-0675">Receptor</keyword>
<dbReference type="SUPFAM" id="SSF81321">
    <property type="entry name" value="Family A G protein-coupled receptor-like"/>
    <property type="match status" value="1"/>
</dbReference>
<dbReference type="GO" id="GO:0005886">
    <property type="term" value="C:plasma membrane"/>
    <property type="evidence" value="ECO:0007669"/>
    <property type="project" value="UniProtKB-SubCell"/>
</dbReference>
<evidence type="ECO:0000256" key="5">
    <source>
        <dbReference type="ARBA" id="ARBA00023040"/>
    </source>
</evidence>